<dbReference type="Gene3D" id="1.20.58.340">
    <property type="entry name" value="Magnesium transport protein CorA, transmembrane region"/>
    <property type="match status" value="1"/>
</dbReference>
<reference evidence="6" key="1">
    <citation type="submission" date="2022-10" db="EMBL/GenBank/DDBJ databases">
        <title>Tapping the CABI collections for fungal endophytes: first genome assemblies for Collariella, Neodidymelliopsis, Ascochyta clinopodiicola, Didymella pomorum, Didymosphaeria variabile, Neocosmospora piperis and Neocucurbitaria cava.</title>
        <authorList>
            <person name="Hill R."/>
        </authorList>
    </citation>
    <scope>NUCLEOTIDE SEQUENCE</scope>
    <source>
        <strain evidence="6">IMI 356814</strain>
    </source>
</reference>
<evidence type="ECO:0000313" key="7">
    <source>
        <dbReference type="Proteomes" id="UP001140560"/>
    </source>
</evidence>
<evidence type="ECO:0000256" key="2">
    <source>
        <dbReference type="ARBA" id="ARBA00022692"/>
    </source>
</evidence>
<evidence type="ECO:0000256" key="3">
    <source>
        <dbReference type="ARBA" id="ARBA00022989"/>
    </source>
</evidence>
<name>A0A9W8Y071_9PLEO</name>
<evidence type="ECO:0000256" key="5">
    <source>
        <dbReference type="SAM" id="Phobius"/>
    </source>
</evidence>
<organism evidence="6 7">
    <name type="scientific">Neocucurbitaria cava</name>
    <dbReference type="NCBI Taxonomy" id="798079"/>
    <lineage>
        <taxon>Eukaryota</taxon>
        <taxon>Fungi</taxon>
        <taxon>Dikarya</taxon>
        <taxon>Ascomycota</taxon>
        <taxon>Pezizomycotina</taxon>
        <taxon>Dothideomycetes</taxon>
        <taxon>Pleosporomycetidae</taxon>
        <taxon>Pleosporales</taxon>
        <taxon>Pleosporineae</taxon>
        <taxon>Cucurbitariaceae</taxon>
        <taxon>Neocucurbitaria</taxon>
    </lineage>
</organism>
<dbReference type="AlphaFoldDB" id="A0A9W8Y071"/>
<dbReference type="SUPFAM" id="SSF144083">
    <property type="entry name" value="Magnesium transport protein CorA, transmembrane region"/>
    <property type="match status" value="1"/>
</dbReference>
<dbReference type="GO" id="GO:0016020">
    <property type="term" value="C:membrane"/>
    <property type="evidence" value="ECO:0007669"/>
    <property type="project" value="UniProtKB-SubCell"/>
</dbReference>
<keyword evidence="7" id="KW-1185">Reference proteome</keyword>
<feature type="transmembrane region" description="Helical" evidence="5">
    <location>
        <begin position="296"/>
        <end position="316"/>
    </location>
</feature>
<sequence length="346" mass="39095">MEVTPIRLAAAPGSSYDISVTIESENGGWTAILWSDVGKRDLSKSLGFHPFIKHLTACSKTGLRSIKLIPPTLVGIDSELMHPLPPYPSTASNFTNADDGSLVQPATYLASESNYLIDHAIAAQDPLYALSPVFRFAAATENQVLAILTKRYEVISSTIWDPEKSTEFLEQLILNKHILDDHACRHDDVLCFLRSQKLAKWAVNLTEEQTRISSDTKRAVEADYEYLLDRTRRFSVYHQEAISVLVSSVALVESRKQITLATQVTKLTILATVFLPLSYCTSIFGMNFIELEELRIWIWVVVTICVGIVTVVVYQWDQRSYWFHFLERSCRVRTFRDPMLSGSQIV</sequence>
<comment type="caution">
    <text evidence="6">The sequence shown here is derived from an EMBL/GenBank/DDBJ whole genome shotgun (WGS) entry which is preliminary data.</text>
</comment>
<dbReference type="GO" id="GO:0046873">
    <property type="term" value="F:metal ion transmembrane transporter activity"/>
    <property type="evidence" value="ECO:0007669"/>
    <property type="project" value="InterPro"/>
</dbReference>
<dbReference type="OrthoDB" id="3231000at2759"/>
<protein>
    <submittedName>
        <fullName evidence="6">Uncharacterized protein</fullName>
    </submittedName>
</protein>
<dbReference type="Proteomes" id="UP001140560">
    <property type="component" value="Unassembled WGS sequence"/>
</dbReference>
<accession>A0A9W8Y071</accession>
<keyword evidence="4 5" id="KW-0472">Membrane</keyword>
<feature type="transmembrane region" description="Helical" evidence="5">
    <location>
        <begin position="267"/>
        <end position="289"/>
    </location>
</feature>
<dbReference type="InterPro" id="IPR002523">
    <property type="entry name" value="MgTranspt_CorA/ZnTranspt_ZntB"/>
</dbReference>
<dbReference type="InterPro" id="IPR045863">
    <property type="entry name" value="CorA_TM1_TM2"/>
</dbReference>
<evidence type="ECO:0000256" key="4">
    <source>
        <dbReference type="ARBA" id="ARBA00023136"/>
    </source>
</evidence>
<proteinExistence type="predicted"/>
<keyword evidence="2 5" id="KW-0812">Transmembrane</keyword>
<evidence type="ECO:0000313" key="6">
    <source>
        <dbReference type="EMBL" id="KAJ4362422.1"/>
    </source>
</evidence>
<keyword evidence="3 5" id="KW-1133">Transmembrane helix</keyword>
<dbReference type="EMBL" id="JAPEUY010000021">
    <property type="protein sequence ID" value="KAJ4362422.1"/>
    <property type="molecule type" value="Genomic_DNA"/>
</dbReference>
<comment type="subcellular location">
    <subcellularLocation>
        <location evidence="1">Membrane</location>
        <topology evidence="1">Multi-pass membrane protein</topology>
    </subcellularLocation>
</comment>
<evidence type="ECO:0000256" key="1">
    <source>
        <dbReference type="ARBA" id="ARBA00004141"/>
    </source>
</evidence>
<dbReference type="Pfam" id="PF01544">
    <property type="entry name" value="CorA"/>
    <property type="match status" value="1"/>
</dbReference>
<gene>
    <name evidence="6" type="ORF">N0V83_010515</name>
</gene>